<reference evidence="2 3" key="1">
    <citation type="journal article" date="2019" name="Commun. Biol.">
        <title>The bagworm genome reveals a unique fibroin gene that provides high tensile strength.</title>
        <authorList>
            <person name="Kono N."/>
            <person name="Nakamura H."/>
            <person name="Ohtoshi R."/>
            <person name="Tomita M."/>
            <person name="Numata K."/>
            <person name="Arakawa K."/>
        </authorList>
    </citation>
    <scope>NUCLEOTIDE SEQUENCE [LARGE SCALE GENOMIC DNA]</scope>
</reference>
<keyword evidence="3" id="KW-1185">Reference proteome</keyword>
<gene>
    <name evidence="2" type="ORF">EVAR_92480_1</name>
</gene>
<evidence type="ECO:0000256" key="1">
    <source>
        <dbReference type="SAM" id="MobiDB-lite"/>
    </source>
</evidence>
<organism evidence="2 3">
    <name type="scientific">Eumeta variegata</name>
    <name type="common">Bagworm moth</name>
    <name type="synonym">Eumeta japonica</name>
    <dbReference type="NCBI Taxonomy" id="151549"/>
    <lineage>
        <taxon>Eukaryota</taxon>
        <taxon>Metazoa</taxon>
        <taxon>Ecdysozoa</taxon>
        <taxon>Arthropoda</taxon>
        <taxon>Hexapoda</taxon>
        <taxon>Insecta</taxon>
        <taxon>Pterygota</taxon>
        <taxon>Neoptera</taxon>
        <taxon>Endopterygota</taxon>
        <taxon>Lepidoptera</taxon>
        <taxon>Glossata</taxon>
        <taxon>Ditrysia</taxon>
        <taxon>Tineoidea</taxon>
        <taxon>Psychidae</taxon>
        <taxon>Oiketicinae</taxon>
        <taxon>Eumeta</taxon>
    </lineage>
</organism>
<dbReference type="EMBL" id="BGZK01000038">
    <property type="protein sequence ID" value="GBP09945.1"/>
    <property type="molecule type" value="Genomic_DNA"/>
</dbReference>
<dbReference type="Proteomes" id="UP000299102">
    <property type="component" value="Unassembled WGS sequence"/>
</dbReference>
<evidence type="ECO:0000313" key="3">
    <source>
        <dbReference type="Proteomes" id="UP000299102"/>
    </source>
</evidence>
<comment type="caution">
    <text evidence="2">The sequence shown here is derived from an EMBL/GenBank/DDBJ whole genome shotgun (WGS) entry which is preliminary data.</text>
</comment>
<protein>
    <submittedName>
        <fullName evidence="2">Uncharacterized protein</fullName>
    </submittedName>
</protein>
<accession>A0A4C1T6W8</accession>
<name>A0A4C1T6W8_EUMVA</name>
<dbReference type="AlphaFoldDB" id="A0A4C1T6W8"/>
<feature type="region of interest" description="Disordered" evidence="1">
    <location>
        <begin position="1"/>
        <end position="32"/>
    </location>
</feature>
<proteinExistence type="predicted"/>
<sequence length="68" mass="7520">MNMISEIEEEGDDDAAPAPTAQTHGVASRSRYRYANSPAADLVSGRPAPRRDRMTHVAIYRKPFVFAT</sequence>
<feature type="compositionally biased region" description="Acidic residues" evidence="1">
    <location>
        <begin position="1"/>
        <end position="15"/>
    </location>
</feature>
<evidence type="ECO:0000313" key="2">
    <source>
        <dbReference type="EMBL" id="GBP09945.1"/>
    </source>
</evidence>